<organism evidence="7 8">
    <name type="scientific">Halorussus gelatinilyticus</name>
    <dbReference type="NCBI Taxonomy" id="2937524"/>
    <lineage>
        <taxon>Archaea</taxon>
        <taxon>Methanobacteriati</taxon>
        <taxon>Methanobacteriota</taxon>
        <taxon>Stenosarchaea group</taxon>
        <taxon>Halobacteria</taxon>
        <taxon>Halobacteriales</taxon>
        <taxon>Haladaptataceae</taxon>
        <taxon>Halorussus</taxon>
    </lineage>
</organism>
<dbReference type="GO" id="GO:0006508">
    <property type="term" value="P:proteolysis"/>
    <property type="evidence" value="ECO:0007669"/>
    <property type="project" value="UniProtKB-KW"/>
</dbReference>
<dbReference type="InterPro" id="IPR015500">
    <property type="entry name" value="Peptidase_S8_subtilisin-rel"/>
</dbReference>
<dbReference type="InterPro" id="IPR000209">
    <property type="entry name" value="Peptidase_S8/S53_dom"/>
</dbReference>
<proteinExistence type="inferred from homology"/>
<evidence type="ECO:0000256" key="4">
    <source>
        <dbReference type="ARBA" id="ARBA00022825"/>
    </source>
</evidence>
<keyword evidence="8" id="KW-1185">Reference proteome</keyword>
<dbReference type="PANTHER" id="PTHR43806">
    <property type="entry name" value="PEPTIDASE S8"/>
    <property type="match status" value="1"/>
</dbReference>
<dbReference type="KEGG" id="haxz:M0R88_17075"/>
<evidence type="ECO:0000256" key="2">
    <source>
        <dbReference type="ARBA" id="ARBA00022670"/>
    </source>
</evidence>
<evidence type="ECO:0000313" key="8">
    <source>
        <dbReference type="Proteomes" id="UP000830434"/>
    </source>
</evidence>
<dbReference type="PANTHER" id="PTHR43806:SF11">
    <property type="entry name" value="CEREVISIN-RELATED"/>
    <property type="match status" value="1"/>
</dbReference>
<dbReference type="PRINTS" id="PR00723">
    <property type="entry name" value="SUBTILISIN"/>
</dbReference>
<dbReference type="EMBL" id="CP096658">
    <property type="protein sequence ID" value="UPW02344.1"/>
    <property type="molecule type" value="Genomic_DNA"/>
</dbReference>
<dbReference type="Pfam" id="PF00082">
    <property type="entry name" value="Peptidase_S8"/>
    <property type="match status" value="1"/>
</dbReference>
<accession>A0A8U0IQK0</accession>
<protein>
    <submittedName>
        <fullName evidence="7">S8 family serine peptidase</fullName>
    </submittedName>
</protein>
<dbReference type="InterPro" id="IPR036852">
    <property type="entry name" value="Peptidase_S8/S53_dom_sf"/>
</dbReference>
<dbReference type="RefSeq" id="WP_248656724.1">
    <property type="nucleotide sequence ID" value="NZ_CP096658.1"/>
</dbReference>
<dbReference type="InterPro" id="IPR050131">
    <property type="entry name" value="Peptidase_S8_subtilisin-like"/>
</dbReference>
<evidence type="ECO:0000256" key="1">
    <source>
        <dbReference type="ARBA" id="ARBA00011073"/>
    </source>
</evidence>
<dbReference type="GeneID" id="72191604"/>
<dbReference type="SUPFAM" id="SSF52743">
    <property type="entry name" value="Subtilisin-like"/>
    <property type="match status" value="1"/>
</dbReference>
<evidence type="ECO:0000313" key="7">
    <source>
        <dbReference type="EMBL" id="UPW02344.1"/>
    </source>
</evidence>
<comment type="similarity">
    <text evidence="1 5">Belongs to the peptidase S8 family.</text>
</comment>
<dbReference type="GO" id="GO:0004252">
    <property type="term" value="F:serine-type endopeptidase activity"/>
    <property type="evidence" value="ECO:0007669"/>
    <property type="project" value="InterPro"/>
</dbReference>
<evidence type="ECO:0000256" key="3">
    <source>
        <dbReference type="ARBA" id="ARBA00022801"/>
    </source>
</evidence>
<feature type="domain" description="Peptidase S8/S53" evidence="6">
    <location>
        <begin position="29"/>
        <end position="233"/>
    </location>
</feature>
<keyword evidence="2" id="KW-0645">Protease</keyword>
<keyword evidence="4" id="KW-0720">Serine protease</keyword>
<gene>
    <name evidence="7" type="ORF">M0R88_17075</name>
</gene>
<dbReference type="AlphaFoldDB" id="A0A8U0IQK0"/>
<dbReference type="Proteomes" id="UP000830434">
    <property type="component" value="Chromosome"/>
</dbReference>
<sequence>MPCDDPCLPNVGAGEAFVDCSTNCCAPWDDDNGHGTQVGAIIGAGENCSCTTGIAPDATLHAVKVLDDRGSGSYSDIAAGVEYVADRGWDVGNISLGGSSGSSVLKDAVEYATNNGVLLVGAAGGSGPCTDCVAYPAAYPEVVAVSATNANDQLASFSSRGPEIELAAPGSDITTVGSDGGCATFSGTSYATAHASGAAALVMAQGYTNSGARTRLRNTAEDLGLSSDQQGHGLVDAAAAVGVDSSDD</sequence>
<name>A0A8U0IQK0_9EURY</name>
<dbReference type="PROSITE" id="PS51892">
    <property type="entry name" value="SUBTILASE"/>
    <property type="match status" value="1"/>
</dbReference>
<comment type="caution">
    <text evidence="5">Lacks conserved residue(s) required for the propagation of feature annotation.</text>
</comment>
<dbReference type="Gene3D" id="3.40.50.200">
    <property type="entry name" value="Peptidase S8/S53 domain"/>
    <property type="match status" value="1"/>
</dbReference>
<keyword evidence="3" id="KW-0378">Hydrolase</keyword>
<evidence type="ECO:0000259" key="6">
    <source>
        <dbReference type="Pfam" id="PF00082"/>
    </source>
</evidence>
<reference evidence="7" key="1">
    <citation type="submission" date="2022-04" db="EMBL/GenBank/DDBJ databases">
        <title>Diverse halophilic archaea isolated from saline environments.</title>
        <authorList>
            <person name="Cui H.-L."/>
        </authorList>
    </citation>
    <scope>NUCLEOTIDE SEQUENCE</scope>
    <source>
        <strain evidence="7">XZYJT40</strain>
    </source>
</reference>
<evidence type="ECO:0000256" key="5">
    <source>
        <dbReference type="PROSITE-ProRule" id="PRU01240"/>
    </source>
</evidence>